<evidence type="ECO:0000313" key="5">
    <source>
        <dbReference type="Proteomes" id="UP000314986"/>
    </source>
</evidence>
<protein>
    <recommendedName>
        <fullName evidence="3">C-type lectin domain-containing protein</fullName>
    </recommendedName>
</protein>
<organism evidence="4 5">
    <name type="scientific">Callorhinchus milii</name>
    <name type="common">Ghost shark</name>
    <dbReference type="NCBI Taxonomy" id="7868"/>
    <lineage>
        <taxon>Eukaryota</taxon>
        <taxon>Metazoa</taxon>
        <taxon>Chordata</taxon>
        <taxon>Craniata</taxon>
        <taxon>Vertebrata</taxon>
        <taxon>Chondrichthyes</taxon>
        <taxon>Holocephali</taxon>
        <taxon>Chimaeriformes</taxon>
        <taxon>Callorhinchidae</taxon>
        <taxon>Callorhinchus</taxon>
    </lineage>
</organism>
<dbReference type="InterPro" id="IPR016187">
    <property type="entry name" value="CTDL_fold"/>
</dbReference>
<dbReference type="GO" id="GO:0030246">
    <property type="term" value="F:carbohydrate binding"/>
    <property type="evidence" value="ECO:0007669"/>
    <property type="project" value="UniProtKB-KW"/>
</dbReference>
<dbReference type="Proteomes" id="UP000314986">
    <property type="component" value="Unassembled WGS sequence"/>
</dbReference>
<accession>A0A4W3KI48</accession>
<dbReference type="Pfam" id="PF00059">
    <property type="entry name" value="Lectin_C"/>
    <property type="match status" value="1"/>
</dbReference>
<name>A0A4W3KI48_CALMI</name>
<dbReference type="SUPFAM" id="SSF56436">
    <property type="entry name" value="C-type lectin-like"/>
    <property type="match status" value="1"/>
</dbReference>
<reference evidence="4" key="4">
    <citation type="submission" date="2025-08" db="UniProtKB">
        <authorList>
            <consortium name="Ensembl"/>
        </authorList>
    </citation>
    <scope>IDENTIFICATION</scope>
</reference>
<dbReference type="InterPro" id="IPR001304">
    <property type="entry name" value="C-type_lectin-like"/>
</dbReference>
<keyword evidence="5" id="KW-1185">Reference proteome</keyword>
<evidence type="ECO:0000256" key="1">
    <source>
        <dbReference type="ARBA" id="ARBA00022734"/>
    </source>
</evidence>
<dbReference type="GeneTree" id="ENSGT00970000197601"/>
<dbReference type="PANTHER" id="PTHR46746:SF9">
    <property type="entry name" value="CD209 ANTIGEN-LIKE PROTEIN C-LIKE"/>
    <property type="match status" value="1"/>
</dbReference>
<sequence length="118" mass="13785">MKNKVLQLKNNGRCFIISREVKSTANSKRRCPSCVLCPDEWTFFNQKCYYFSSNNLNWKHPENVCTVNMCAYGAHRDTIQQFLTRKINSRAHWIGLTDETAEGVWRWVDNTDLSSSVM</sequence>
<evidence type="ECO:0000259" key="3">
    <source>
        <dbReference type="PROSITE" id="PS50041"/>
    </source>
</evidence>
<dbReference type="STRING" id="7868.ENSCMIP00000047280"/>
<dbReference type="PANTHER" id="PTHR46746">
    <property type="entry name" value="KILLER CELL LECTIN-LIKE RECEPTOR SUBFAMILY F MEMBER 2"/>
    <property type="match status" value="1"/>
</dbReference>
<evidence type="ECO:0000256" key="2">
    <source>
        <dbReference type="ARBA" id="ARBA00023157"/>
    </source>
</evidence>
<feature type="domain" description="C-type lectin" evidence="3">
    <location>
        <begin position="44"/>
        <end position="114"/>
    </location>
</feature>
<dbReference type="InterPro" id="IPR016186">
    <property type="entry name" value="C-type_lectin-like/link_sf"/>
</dbReference>
<dbReference type="AlphaFoldDB" id="A0A4W3KI48"/>
<reference evidence="4" key="5">
    <citation type="submission" date="2025-09" db="UniProtKB">
        <authorList>
            <consortium name="Ensembl"/>
        </authorList>
    </citation>
    <scope>IDENTIFICATION</scope>
</reference>
<keyword evidence="1" id="KW-0430">Lectin</keyword>
<dbReference type="InterPro" id="IPR051379">
    <property type="entry name" value="C-type_Lectin_Receptor_IMM"/>
</dbReference>
<reference evidence="5" key="2">
    <citation type="journal article" date="2007" name="PLoS Biol.">
        <title>Survey sequencing and comparative analysis of the elephant shark (Callorhinchus milii) genome.</title>
        <authorList>
            <person name="Venkatesh B."/>
            <person name="Kirkness E.F."/>
            <person name="Loh Y.H."/>
            <person name="Halpern A.L."/>
            <person name="Lee A.P."/>
            <person name="Johnson J."/>
            <person name="Dandona N."/>
            <person name="Viswanathan L.D."/>
            <person name="Tay A."/>
            <person name="Venter J.C."/>
            <person name="Strausberg R.L."/>
            <person name="Brenner S."/>
        </authorList>
    </citation>
    <scope>NUCLEOTIDE SEQUENCE [LARGE SCALE GENOMIC DNA]</scope>
</reference>
<dbReference type="PROSITE" id="PS50041">
    <property type="entry name" value="C_TYPE_LECTIN_2"/>
    <property type="match status" value="1"/>
</dbReference>
<dbReference type="Ensembl" id="ENSCMIT00000047950.1">
    <property type="protein sequence ID" value="ENSCMIP00000047280.1"/>
    <property type="gene ID" value="ENSCMIG00000019391.1"/>
</dbReference>
<evidence type="ECO:0000313" key="4">
    <source>
        <dbReference type="Ensembl" id="ENSCMIP00000047280.1"/>
    </source>
</evidence>
<dbReference type="Gene3D" id="3.10.100.10">
    <property type="entry name" value="Mannose-Binding Protein A, subunit A"/>
    <property type="match status" value="1"/>
</dbReference>
<keyword evidence="2" id="KW-1015">Disulfide bond</keyword>
<proteinExistence type="predicted"/>
<reference evidence="5" key="1">
    <citation type="journal article" date="2006" name="Science">
        <title>Ancient noncoding elements conserved in the human genome.</title>
        <authorList>
            <person name="Venkatesh B."/>
            <person name="Kirkness E.F."/>
            <person name="Loh Y.H."/>
            <person name="Halpern A.L."/>
            <person name="Lee A.P."/>
            <person name="Johnson J."/>
            <person name="Dandona N."/>
            <person name="Viswanathan L.D."/>
            <person name="Tay A."/>
            <person name="Venter J.C."/>
            <person name="Strausberg R.L."/>
            <person name="Brenner S."/>
        </authorList>
    </citation>
    <scope>NUCLEOTIDE SEQUENCE [LARGE SCALE GENOMIC DNA]</scope>
</reference>
<dbReference type="OMA" id="IARFWIC"/>
<dbReference type="InParanoid" id="A0A4W3KI48"/>
<reference evidence="5" key="3">
    <citation type="journal article" date="2014" name="Nature">
        <title>Elephant shark genome provides unique insights into gnathostome evolution.</title>
        <authorList>
            <consortium name="International Elephant Shark Genome Sequencing Consortium"/>
            <person name="Venkatesh B."/>
            <person name="Lee A.P."/>
            <person name="Ravi V."/>
            <person name="Maurya A.K."/>
            <person name="Lian M.M."/>
            <person name="Swann J.B."/>
            <person name="Ohta Y."/>
            <person name="Flajnik M.F."/>
            <person name="Sutoh Y."/>
            <person name="Kasahara M."/>
            <person name="Hoon S."/>
            <person name="Gangu V."/>
            <person name="Roy S.W."/>
            <person name="Irimia M."/>
            <person name="Korzh V."/>
            <person name="Kondrychyn I."/>
            <person name="Lim Z.W."/>
            <person name="Tay B.H."/>
            <person name="Tohari S."/>
            <person name="Kong K.W."/>
            <person name="Ho S."/>
            <person name="Lorente-Galdos B."/>
            <person name="Quilez J."/>
            <person name="Marques-Bonet T."/>
            <person name="Raney B.J."/>
            <person name="Ingham P.W."/>
            <person name="Tay A."/>
            <person name="Hillier L.W."/>
            <person name="Minx P."/>
            <person name="Boehm T."/>
            <person name="Wilson R.K."/>
            <person name="Brenner S."/>
            <person name="Warren W.C."/>
        </authorList>
    </citation>
    <scope>NUCLEOTIDE SEQUENCE [LARGE SCALE GENOMIC DNA]</scope>
</reference>